<accession>A0A9P8VP82</accession>
<comment type="caution">
    <text evidence="2">The sequence shown here is derived from an EMBL/GenBank/DDBJ whole genome shotgun (WGS) entry which is preliminary data.</text>
</comment>
<dbReference type="Proteomes" id="UP000770015">
    <property type="component" value="Unassembled WGS sequence"/>
</dbReference>
<name>A0A9P8VP82_9PEZI</name>
<dbReference type="EMBL" id="JAGSXJ010000001">
    <property type="protein sequence ID" value="KAH6697553.1"/>
    <property type="molecule type" value="Genomic_DNA"/>
</dbReference>
<evidence type="ECO:0000313" key="3">
    <source>
        <dbReference type="Proteomes" id="UP000770015"/>
    </source>
</evidence>
<gene>
    <name evidence="2" type="ORF">F5X68DRAFT_5494</name>
</gene>
<sequence>MIPAQAAAQMHAAVPDPVSPSAGQRNHHHLQQEKKSLLSPLQDTTLAPFWPTTRTTEEQRREERKRRATPVSIELSEHRADVTPRPPSRPGPCVPPRRGYLMKGTTGQGPRPGHRSRRELGIVRFNHALARRSPSIHHQSTRHKFCTRTSSSDDDRRGNVPDCQRIPKHLPVTQRAHAHGRRSPSGPLGQRPRHHRSGLTPHHSNTRSLFFFFTLLHLSDRPESDIAGSINQGLKSRDARGLPTPQGTHPLPAISGSASIEKTLGLGDPFLRRSPQEGHKGTTGCSRGVKLPVLFTFVIH</sequence>
<organism evidence="2 3">
    <name type="scientific">Plectosphaerella plurivora</name>
    <dbReference type="NCBI Taxonomy" id="936078"/>
    <lineage>
        <taxon>Eukaryota</taxon>
        <taxon>Fungi</taxon>
        <taxon>Dikarya</taxon>
        <taxon>Ascomycota</taxon>
        <taxon>Pezizomycotina</taxon>
        <taxon>Sordariomycetes</taxon>
        <taxon>Hypocreomycetidae</taxon>
        <taxon>Glomerellales</taxon>
        <taxon>Plectosphaerellaceae</taxon>
        <taxon>Plectosphaerella</taxon>
    </lineage>
</organism>
<feature type="compositionally biased region" description="Low complexity" evidence="1">
    <location>
        <begin position="1"/>
        <end position="13"/>
    </location>
</feature>
<proteinExistence type="predicted"/>
<feature type="compositionally biased region" description="Pro residues" evidence="1">
    <location>
        <begin position="84"/>
        <end position="95"/>
    </location>
</feature>
<protein>
    <submittedName>
        <fullName evidence="2">Uncharacterized protein</fullName>
    </submittedName>
</protein>
<feature type="region of interest" description="Disordered" evidence="1">
    <location>
        <begin position="132"/>
        <end position="202"/>
    </location>
</feature>
<evidence type="ECO:0000256" key="1">
    <source>
        <dbReference type="SAM" id="MobiDB-lite"/>
    </source>
</evidence>
<dbReference type="AlphaFoldDB" id="A0A9P8VP82"/>
<feature type="region of interest" description="Disordered" evidence="1">
    <location>
        <begin position="1"/>
        <end position="116"/>
    </location>
</feature>
<reference evidence="2" key="1">
    <citation type="journal article" date="2021" name="Nat. Commun.">
        <title>Genetic determinants of endophytism in the Arabidopsis root mycobiome.</title>
        <authorList>
            <person name="Mesny F."/>
            <person name="Miyauchi S."/>
            <person name="Thiergart T."/>
            <person name="Pickel B."/>
            <person name="Atanasova L."/>
            <person name="Karlsson M."/>
            <person name="Huettel B."/>
            <person name="Barry K.W."/>
            <person name="Haridas S."/>
            <person name="Chen C."/>
            <person name="Bauer D."/>
            <person name="Andreopoulos W."/>
            <person name="Pangilinan J."/>
            <person name="LaButti K."/>
            <person name="Riley R."/>
            <person name="Lipzen A."/>
            <person name="Clum A."/>
            <person name="Drula E."/>
            <person name="Henrissat B."/>
            <person name="Kohler A."/>
            <person name="Grigoriev I.V."/>
            <person name="Martin F.M."/>
            <person name="Hacquard S."/>
        </authorList>
    </citation>
    <scope>NUCLEOTIDE SEQUENCE</scope>
    <source>
        <strain evidence="2">MPI-SDFR-AT-0117</strain>
    </source>
</reference>
<keyword evidence="3" id="KW-1185">Reference proteome</keyword>
<evidence type="ECO:0000313" key="2">
    <source>
        <dbReference type="EMBL" id="KAH6697553.1"/>
    </source>
</evidence>